<keyword evidence="3" id="KW-1185">Reference proteome</keyword>
<proteinExistence type="predicted"/>
<feature type="domain" description="GIY-YIG" evidence="1">
    <location>
        <begin position="50"/>
        <end position="127"/>
    </location>
</feature>
<protein>
    <recommendedName>
        <fullName evidence="1">GIY-YIG domain-containing protein</fullName>
    </recommendedName>
</protein>
<accession>A0A1M6LGV1</accession>
<dbReference type="AlphaFoldDB" id="A0A1M6LGV1"/>
<evidence type="ECO:0000313" key="2">
    <source>
        <dbReference type="EMBL" id="SHJ70348.1"/>
    </source>
</evidence>
<dbReference type="CDD" id="cd10447">
    <property type="entry name" value="GIY-YIG_unchar_2"/>
    <property type="match status" value="1"/>
</dbReference>
<dbReference type="PROSITE" id="PS50164">
    <property type="entry name" value="GIY_YIG"/>
    <property type="match status" value="1"/>
</dbReference>
<dbReference type="Proteomes" id="UP000184232">
    <property type="component" value="Unassembled WGS sequence"/>
</dbReference>
<organism evidence="2 3">
    <name type="scientific">Flavobacterium haoranii</name>
    <dbReference type="NCBI Taxonomy" id="683124"/>
    <lineage>
        <taxon>Bacteria</taxon>
        <taxon>Pseudomonadati</taxon>
        <taxon>Bacteroidota</taxon>
        <taxon>Flavobacteriia</taxon>
        <taxon>Flavobacteriales</taxon>
        <taxon>Flavobacteriaceae</taxon>
        <taxon>Flavobacterium</taxon>
    </lineage>
</organism>
<gene>
    <name evidence="2" type="ORF">SAMN05444337_2486</name>
</gene>
<reference evidence="2 3" key="1">
    <citation type="submission" date="2016-11" db="EMBL/GenBank/DDBJ databases">
        <authorList>
            <person name="Jaros S."/>
            <person name="Januszkiewicz K."/>
            <person name="Wedrychowicz H."/>
        </authorList>
    </citation>
    <scope>NUCLEOTIDE SEQUENCE [LARGE SCALE GENOMIC DNA]</scope>
    <source>
        <strain evidence="2 3">DSM 22807</strain>
    </source>
</reference>
<dbReference type="EMBL" id="FQZH01000005">
    <property type="protein sequence ID" value="SHJ70348.1"/>
    <property type="molecule type" value="Genomic_DNA"/>
</dbReference>
<dbReference type="RefSeq" id="WP_072785558.1">
    <property type="nucleotide sequence ID" value="NZ_CP045292.1"/>
</dbReference>
<sequence>MKKFGKTIKLFLIDGEPNGRMTCEFSNWTGKAYKIPRIMIKESYNRDDLKNPGIYLLFGENDNGKGQVYIGEAETIIDRLKQHVAQKEFWSEVILFISKDENLNKAHIKYLESRLFELAKKINHYEVENTTIPTKSSISESEIAEMEEFIENIKLLTNTLGHRVFESLVNSETNKTKKSNIFQIKAARGANGLGIPSSKGFIVFKNSEIALDTVESMQKSLQNIRQKLIDNQIIIKNDKGYIFNTDYEFSSPSTAAAIVMGRNANGLKEWKLKNGKTLKEFEITEEN</sequence>
<dbReference type="InterPro" id="IPR000305">
    <property type="entry name" value="GIY-YIG_endonuc"/>
</dbReference>
<evidence type="ECO:0000259" key="1">
    <source>
        <dbReference type="PROSITE" id="PS50164"/>
    </source>
</evidence>
<dbReference type="OrthoDB" id="2656488at2"/>
<name>A0A1M6LGV1_9FLAO</name>
<dbReference type="InterPro" id="IPR025579">
    <property type="entry name" value="DUF4357"/>
</dbReference>
<dbReference type="Pfam" id="PF14267">
    <property type="entry name" value="DUF4357"/>
    <property type="match status" value="1"/>
</dbReference>
<evidence type="ECO:0000313" key="3">
    <source>
        <dbReference type="Proteomes" id="UP000184232"/>
    </source>
</evidence>